<protein>
    <submittedName>
        <fullName evidence="3">Uncharacterized protein</fullName>
    </submittedName>
</protein>
<organism evidence="3 4">
    <name type="scientific">Agromyces ramosus</name>
    <dbReference type="NCBI Taxonomy" id="33879"/>
    <lineage>
        <taxon>Bacteria</taxon>
        <taxon>Bacillati</taxon>
        <taxon>Actinomycetota</taxon>
        <taxon>Actinomycetes</taxon>
        <taxon>Micrococcales</taxon>
        <taxon>Microbacteriaceae</taxon>
        <taxon>Agromyces</taxon>
    </lineage>
</organism>
<evidence type="ECO:0000313" key="4">
    <source>
        <dbReference type="Proteomes" id="UP000293289"/>
    </source>
</evidence>
<dbReference type="RefSeq" id="WP_165391234.1">
    <property type="nucleotide sequence ID" value="NZ_SGWY01000003.1"/>
</dbReference>
<evidence type="ECO:0000256" key="2">
    <source>
        <dbReference type="SAM" id="SignalP"/>
    </source>
</evidence>
<dbReference type="Proteomes" id="UP000293289">
    <property type="component" value="Unassembled WGS sequence"/>
</dbReference>
<keyword evidence="2" id="KW-0732">Signal</keyword>
<feature type="region of interest" description="Disordered" evidence="1">
    <location>
        <begin position="45"/>
        <end position="146"/>
    </location>
</feature>
<feature type="chain" id="PRO_5020773773" evidence="2">
    <location>
        <begin position="26"/>
        <end position="231"/>
    </location>
</feature>
<dbReference type="EMBL" id="SGWY01000003">
    <property type="protein sequence ID" value="RZS64869.1"/>
    <property type="molecule type" value="Genomic_DNA"/>
</dbReference>
<evidence type="ECO:0000256" key="1">
    <source>
        <dbReference type="SAM" id="MobiDB-lite"/>
    </source>
</evidence>
<name>A0A4Q7MEQ9_9MICO</name>
<feature type="compositionally biased region" description="Low complexity" evidence="1">
    <location>
        <begin position="107"/>
        <end position="125"/>
    </location>
</feature>
<comment type="caution">
    <text evidence="3">The sequence shown here is derived from an EMBL/GenBank/DDBJ whole genome shotgun (WGS) entry which is preliminary data.</text>
</comment>
<reference evidence="3 4" key="1">
    <citation type="submission" date="2019-02" db="EMBL/GenBank/DDBJ databases">
        <title>Genomic Encyclopedia of Type Strains, Phase IV (KMG-IV): sequencing the most valuable type-strain genomes for metagenomic binning, comparative biology and taxonomic classification.</title>
        <authorList>
            <person name="Goeker M."/>
        </authorList>
    </citation>
    <scope>NUCLEOTIDE SEQUENCE [LARGE SCALE GENOMIC DNA]</scope>
    <source>
        <strain evidence="3 4">DSM 43045</strain>
    </source>
</reference>
<keyword evidence="4" id="KW-1185">Reference proteome</keyword>
<feature type="signal peptide" evidence="2">
    <location>
        <begin position="1"/>
        <end position="25"/>
    </location>
</feature>
<accession>A0A4Q7MEQ9</accession>
<sequence length="231" mass="23842">MRTALFVSLGVVAAFAGAVFIGAAAATTGAPVFYDARYPQAAPTVPEGYEAGEAGGIRSQPGGTVDQAHADGAPLPAPATPHPSIPPAGTPPTGEGAAPAPTPSPDPDAALPDRPSGDAPDAIGRAPGGPPRTPDPDAAPPSADEREAWRRFQQVVRTCMADAGHDYRYWEWWSMSSDPSNRFPAMPDDLTPEQFSAWELALYGATTPGDETRGEDAGCWGHALRVTDGSS</sequence>
<gene>
    <name evidence="3" type="ORF">EV187_3257</name>
</gene>
<feature type="compositionally biased region" description="Pro residues" evidence="1">
    <location>
        <begin position="128"/>
        <end position="139"/>
    </location>
</feature>
<proteinExistence type="predicted"/>
<dbReference type="AlphaFoldDB" id="A0A4Q7MEQ9"/>
<evidence type="ECO:0000313" key="3">
    <source>
        <dbReference type="EMBL" id="RZS64869.1"/>
    </source>
</evidence>
<feature type="compositionally biased region" description="Pro residues" evidence="1">
    <location>
        <begin position="75"/>
        <end position="90"/>
    </location>
</feature>